<dbReference type="Proteomes" id="UP000293952">
    <property type="component" value="Unassembled WGS sequence"/>
</dbReference>
<dbReference type="OrthoDB" id="9765926at2"/>
<dbReference type="Gene3D" id="2.60.120.260">
    <property type="entry name" value="Galactose-binding domain-like"/>
    <property type="match status" value="1"/>
</dbReference>
<keyword evidence="1" id="KW-0732">Signal</keyword>
<feature type="chain" id="PRO_5020282196" description="Ig-like domain-containing protein" evidence="1">
    <location>
        <begin position="21"/>
        <end position="487"/>
    </location>
</feature>
<comment type="caution">
    <text evidence="2">The sequence shown here is derived from an EMBL/GenBank/DDBJ whole genome shotgun (WGS) entry which is preliminary data.</text>
</comment>
<gene>
    <name evidence="2" type="ORF">ERX46_04550</name>
</gene>
<keyword evidence="3" id="KW-1185">Reference proteome</keyword>
<evidence type="ECO:0000313" key="2">
    <source>
        <dbReference type="EMBL" id="RYM34650.1"/>
    </source>
</evidence>
<evidence type="ECO:0000313" key="3">
    <source>
        <dbReference type="Proteomes" id="UP000293952"/>
    </source>
</evidence>
<proteinExistence type="predicted"/>
<name>A0A4Q4KNQ3_9FLAO</name>
<reference evidence="2 3" key="1">
    <citation type="submission" date="2019-02" db="EMBL/GenBank/DDBJ databases">
        <title>Genome sequence of the sea-ice species Brumimicrobium glaciale.</title>
        <authorList>
            <person name="Bowman J.P."/>
        </authorList>
    </citation>
    <scope>NUCLEOTIDE SEQUENCE [LARGE SCALE GENOMIC DNA]</scope>
    <source>
        <strain evidence="2 3">IC156</strain>
    </source>
</reference>
<evidence type="ECO:0008006" key="4">
    <source>
        <dbReference type="Google" id="ProtNLM"/>
    </source>
</evidence>
<feature type="signal peptide" evidence="1">
    <location>
        <begin position="1"/>
        <end position="20"/>
    </location>
</feature>
<sequence>MKNRSYVLLVFMFVSISSNSQNLIPNGDFETYTSIPTSLSQPYLATGWNNVNGVYIGQVATPDYLHTSGYMGVTMLGTGMPNNGAGQMGMITYSYSHQNSREYISRQLSSTLIIGQEYEISFFLTQGQAIHTGNSDNFGVHFSEQQLVQPDIQNIPAAIPVVPQVVIPGILTIPDFWQQYTFTFIANNTSNYITIGNFALDANTAKTGVGDAYYFIDDVELIPLPTLQIHGDISLCTGDSTTLTVANGTALGWADSSNPSSIISTSSSITVAPLVTTTYFVYSSSDTASRTVSVKDYPVVDLGNDTLLCQGQNLTLDVTTPNANYIWQDYSSNSIFNVYQQGTYSVEVNVGSCSSSDTILVNYIPTPNINLGADTVLCQGQNLLLDVTTPNATYLWQDNSTNPTLNVSQQGTYWVEVTANNCSYMDTIVVNYISTSFIDLGADTTICQGSNYILDASISNATYLWQDNSTNSTLNITQTGFIGWKFL</sequence>
<accession>A0A4Q4KNQ3</accession>
<dbReference type="RefSeq" id="WP_130092659.1">
    <property type="nucleotide sequence ID" value="NZ_SETE01000002.1"/>
</dbReference>
<organism evidence="2 3">
    <name type="scientific">Brumimicrobium glaciale</name>
    <dbReference type="NCBI Taxonomy" id="200475"/>
    <lineage>
        <taxon>Bacteria</taxon>
        <taxon>Pseudomonadati</taxon>
        <taxon>Bacteroidota</taxon>
        <taxon>Flavobacteriia</taxon>
        <taxon>Flavobacteriales</taxon>
        <taxon>Crocinitomicaceae</taxon>
        <taxon>Brumimicrobium</taxon>
    </lineage>
</organism>
<dbReference type="EMBL" id="SETE01000002">
    <property type="protein sequence ID" value="RYM34650.1"/>
    <property type="molecule type" value="Genomic_DNA"/>
</dbReference>
<protein>
    <recommendedName>
        <fullName evidence="4">Ig-like domain-containing protein</fullName>
    </recommendedName>
</protein>
<evidence type="ECO:0000256" key="1">
    <source>
        <dbReference type="SAM" id="SignalP"/>
    </source>
</evidence>
<dbReference type="AlphaFoldDB" id="A0A4Q4KNQ3"/>